<reference evidence="2 3" key="1">
    <citation type="journal article" date="2015" name="Nat. Commun.">
        <title>Outbred genome sequencing and CRISPR/Cas9 gene editing in butterflies.</title>
        <authorList>
            <person name="Li X."/>
            <person name="Fan D."/>
            <person name="Zhang W."/>
            <person name="Liu G."/>
            <person name="Zhang L."/>
            <person name="Zhao L."/>
            <person name="Fang X."/>
            <person name="Chen L."/>
            <person name="Dong Y."/>
            <person name="Chen Y."/>
            <person name="Ding Y."/>
            <person name="Zhao R."/>
            <person name="Feng M."/>
            <person name="Zhu Y."/>
            <person name="Feng Y."/>
            <person name="Jiang X."/>
            <person name="Zhu D."/>
            <person name="Xiang H."/>
            <person name="Feng X."/>
            <person name="Li S."/>
            <person name="Wang J."/>
            <person name="Zhang G."/>
            <person name="Kronforst M.R."/>
            <person name="Wang W."/>
        </authorList>
    </citation>
    <scope>NUCLEOTIDE SEQUENCE [LARGE SCALE GENOMIC DNA]</scope>
    <source>
        <strain evidence="2">Ya'a_city_454_Px</strain>
        <tissue evidence="2">Whole body</tissue>
    </source>
</reference>
<gene>
    <name evidence="2" type="ORF">RR46_01691</name>
</gene>
<protein>
    <submittedName>
        <fullName evidence="2">Uncharacterized protein</fullName>
    </submittedName>
</protein>
<evidence type="ECO:0000256" key="1">
    <source>
        <dbReference type="SAM" id="MobiDB-lite"/>
    </source>
</evidence>
<evidence type="ECO:0000313" key="3">
    <source>
        <dbReference type="Proteomes" id="UP000053268"/>
    </source>
</evidence>
<sequence>MRHWHYDTRPTPSLQSVAFRGKRPHSQSNPPSPGAAPPLTLPWRRVTRYYIKAMSAPPPQLRRMEYSVEVVWHERALC</sequence>
<dbReference type="AlphaFoldDB" id="A0A0N1PF86"/>
<evidence type="ECO:0000313" key="2">
    <source>
        <dbReference type="EMBL" id="KPJ05629.1"/>
    </source>
</evidence>
<dbReference type="EMBL" id="KQ458665">
    <property type="protein sequence ID" value="KPJ05629.1"/>
    <property type="molecule type" value="Genomic_DNA"/>
</dbReference>
<accession>A0A0N1PF86</accession>
<organism evidence="2 3">
    <name type="scientific">Papilio xuthus</name>
    <name type="common">Asian swallowtail butterfly</name>
    <dbReference type="NCBI Taxonomy" id="66420"/>
    <lineage>
        <taxon>Eukaryota</taxon>
        <taxon>Metazoa</taxon>
        <taxon>Ecdysozoa</taxon>
        <taxon>Arthropoda</taxon>
        <taxon>Hexapoda</taxon>
        <taxon>Insecta</taxon>
        <taxon>Pterygota</taxon>
        <taxon>Neoptera</taxon>
        <taxon>Endopterygota</taxon>
        <taxon>Lepidoptera</taxon>
        <taxon>Glossata</taxon>
        <taxon>Ditrysia</taxon>
        <taxon>Papilionoidea</taxon>
        <taxon>Papilionidae</taxon>
        <taxon>Papilioninae</taxon>
        <taxon>Papilio</taxon>
    </lineage>
</organism>
<keyword evidence="3" id="KW-1185">Reference proteome</keyword>
<feature type="region of interest" description="Disordered" evidence="1">
    <location>
        <begin position="1"/>
        <end position="39"/>
    </location>
</feature>
<proteinExistence type="predicted"/>
<dbReference type="Proteomes" id="UP000053268">
    <property type="component" value="Unassembled WGS sequence"/>
</dbReference>
<feature type="compositionally biased region" description="Pro residues" evidence="1">
    <location>
        <begin position="30"/>
        <end position="39"/>
    </location>
</feature>
<name>A0A0N1PF86_PAPXU</name>